<organism evidence="2 3">
    <name type="scientific">Aplosporella prunicola CBS 121167</name>
    <dbReference type="NCBI Taxonomy" id="1176127"/>
    <lineage>
        <taxon>Eukaryota</taxon>
        <taxon>Fungi</taxon>
        <taxon>Dikarya</taxon>
        <taxon>Ascomycota</taxon>
        <taxon>Pezizomycotina</taxon>
        <taxon>Dothideomycetes</taxon>
        <taxon>Dothideomycetes incertae sedis</taxon>
        <taxon>Botryosphaeriales</taxon>
        <taxon>Aplosporellaceae</taxon>
        <taxon>Aplosporella</taxon>
    </lineage>
</organism>
<dbReference type="Pfam" id="PF26639">
    <property type="entry name" value="Het-6_barrel"/>
    <property type="match status" value="1"/>
</dbReference>
<dbReference type="Pfam" id="PF06985">
    <property type="entry name" value="HET"/>
    <property type="match status" value="1"/>
</dbReference>
<protein>
    <recommendedName>
        <fullName evidence="1">Heterokaryon incompatibility domain-containing protein</fullName>
    </recommendedName>
</protein>
<feature type="domain" description="Heterokaryon incompatibility" evidence="1">
    <location>
        <begin position="62"/>
        <end position="223"/>
    </location>
</feature>
<accession>A0A6A6AWR4</accession>
<dbReference type="RefSeq" id="XP_033391143.1">
    <property type="nucleotide sequence ID" value="XM_033538544.1"/>
</dbReference>
<reference evidence="2" key="1">
    <citation type="journal article" date="2020" name="Stud. Mycol.">
        <title>101 Dothideomycetes genomes: a test case for predicting lifestyles and emergence of pathogens.</title>
        <authorList>
            <person name="Haridas S."/>
            <person name="Albert R."/>
            <person name="Binder M."/>
            <person name="Bloem J."/>
            <person name="Labutti K."/>
            <person name="Salamov A."/>
            <person name="Andreopoulos B."/>
            <person name="Baker S."/>
            <person name="Barry K."/>
            <person name="Bills G."/>
            <person name="Bluhm B."/>
            <person name="Cannon C."/>
            <person name="Castanera R."/>
            <person name="Culley D."/>
            <person name="Daum C."/>
            <person name="Ezra D."/>
            <person name="Gonzalez J."/>
            <person name="Henrissat B."/>
            <person name="Kuo A."/>
            <person name="Liang C."/>
            <person name="Lipzen A."/>
            <person name="Lutzoni F."/>
            <person name="Magnuson J."/>
            <person name="Mondo S."/>
            <person name="Nolan M."/>
            <person name="Ohm R."/>
            <person name="Pangilinan J."/>
            <person name="Park H.-J."/>
            <person name="Ramirez L."/>
            <person name="Alfaro M."/>
            <person name="Sun H."/>
            <person name="Tritt A."/>
            <person name="Yoshinaga Y."/>
            <person name="Zwiers L.-H."/>
            <person name="Turgeon B."/>
            <person name="Goodwin S."/>
            <person name="Spatafora J."/>
            <person name="Crous P."/>
            <person name="Grigoriev I."/>
        </authorList>
    </citation>
    <scope>NUCLEOTIDE SEQUENCE</scope>
    <source>
        <strain evidence="2">CBS 121167</strain>
    </source>
</reference>
<dbReference type="InterPro" id="IPR010730">
    <property type="entry name" value="HET"/>
</dbReference>
<dbReference type="EMBL" id="ML995586">
    <property type="protein sequence ID" value="KAF2135425.1"/>
    <property type="molecule type" value="Genomic_DNA"/>
</dbReference>
<evidence type="ECO:0000313" key="2">
    <source>
        <dbReference type="EMBL" id="KAF2135425.1"/>
    </source>
</evidence>
<dbReference type="AlphaFoldDB" id="A0A6A6AWR4"/>
<name>A0A6A6AWR4_9PEZI</name>
<dbReference type="Proteomes" id="UP000799438">
    <property type="component" value="Unassembled WGS sequence"/>
</dbReference>
<dbReference type="PANTHER" id="PTHR24148:SF73">
    <property type="entry name" value="HET DOMAIN PROTEIN (AFU_ORTHOLOGUE AFUA_8G01020)"/>
    <property type="match status" value="1"/>
</dbReference>
<dbReference type="InterPro" id="IPR052895">
    <property type="entry name" value="HetReg/Transcr_Mod"/>
</dbReference>
<dbReference type="GeneID" id="54296040"/>
<dbReference type="OrthoDB" id="2157530at2759"/>
<evidence type="ECO:0000313" key="3">
    <source>
        <dbReference type="Proteomes" id="UP000799438"/>
    </source>
</evidence>
<sequence>MASDMAPESTNLNVDNSEGTFVYEALSTTDRQIRLVEILPGGWHDEISCTLRTVFLDNNPEYETLSYVWGDRKLTKAVCINGHVVKVTENLWIAMRRLRQNVQRTFWIDAICINQNDNQEKSQQVRMMGSIFRLCLECSLWLGEGPDLGDSPPGRFPPISITASRVFELLGMLCQKKHLQEYPCFCIADDGAISEREEYTAHFNALHKLCKSPWWERIWVIQEAVLPKLPNDTPCQDKSSIDTFWRTTILDSVFHKGTSTDDTCFRRALSTDYELFRATWYTIQKSTQRLDNTNHLRNMNAISLTIYYTARGRRMFTTRQGNLGMAPLDAASGDEIHILLGSKWPFLLRPHPIPVFSEEHGANLPTYTVIGECYLHGIMDGEALEGDWETRVQKVALR</sequence>
<keyword evidence="3" id="KW-1185">Reference proteome</keyword>
<dbReference type="PANTHER" id="PTHR24148">
    <property type="entry name" value="ANKYRIN REPEAT DOMAIN-CONTAINING PROTEIN 39 HOMOLOG-RELATED"/>
    <property type="match status" value="1"/>
</dbReference>
<proteinExistence type="predicted"/>
<evidence type="ECO:0000259" key="1">
    <source>
        <dbReference type="Pfam" id="PF06985"/>
    </source>
</evidence>
<gene>
    <name evidence="2" type="ORF">K452DRAFT_260697</name>
</gene>